<evidence type="ECO:0000256" key="4">
    <source>
        <dbReference type="ARBA" id="ARBA00022725"/>
    </source>
</evidence>
<dbReference type="SUPFAM" id="SSF81321">
    <property type="entry name" value="Family A G protein-coupled receptor-like"/>
    <property type="match status" value="1"/>
</dbReference>
<keyword evidence="13" id="KW-1185">Reference proteome</keyword>
<accession>A0A091RS42</accession>
<dbReference type="AlphaFoldDB" id="A0A091RS42"/>
<comment type="subcellular location">
    <subcellularLocation>
        <location evidence="1">Cell membrane</location>
        <topology evidence="1">Multi-pass membrane protein</topology>
    </subcellularLocation>
</comment>
<evidence type="ECO:0000313" key="13">
    <source>
        <dbReference type="Proteomes" id="UP000053369"/>
    </source>
</evidence>
<name>A0A091RS42_9AVES</name>
<keyword evidence="7 10" id="KW-0472">Membrane</keyword>
<keyword evidence="3 10" id="KW-0812">Transmembrane</keyword>
<dbReference type="GO" id="GO:0004984">
    <property type="term" value="F:olfactory receptor activity"/>
    <property type="evidence" value="ECO:0007669"/>
    <property type="project" value="InterPro"/>
</dbReference>
<evidence type="ECO:0000256" key="10">
    <source>
        <dbReference type="SAM" id="Phobius"/>
    </source>
</evidence>
<dbReference type="EMBL" id="KK804713">
    <property type="protein sequence ID" value="KFQ31262.1"/>
    <property type="molecule type" value="Genomic_DNA"/>
</dbReference>
<keyword evidence="8 12" id="KW-0675">Receptor</keyword>
<keyword evidence="4" id="KW-0716">Sensory transduction</keyword>
<evidence type="ECO:0000256" key="9">
    <source>
        <dbReference type="ARBA" id="ARBA00023224"/>
    </source>
</evidence>
<evidence type="ECO:0000259" key="11">
    <source>
        <dbReference type="PROSITE" id="PS50262"/>
    </source>
</evidence>
<evidence type="ECO:0000256" key="7">
    <source>
        <dbReference type="ARBA" id="ARBA00023136"/>
    </source>
</evidence>
<dbReference type="PANTHER" id="PTHR26452">
    <property type="entry name" value="OLFACTORY RECEPTOR"/>
    <property type="match status" value="1"/>
</dbReference>
<evidence type="ECO:0000256" key="1">
    <source>
        <dbReference type="ARBA" id="ARBA00004651"/>
    </source>
</evidence>
<evidence type="ECO:0000256" key="3">
    <source>
        <dbReference type="ARBA" id="ARBA00022692"/>
    </source>
</evidence>
<proteinExistence type="predicted"/>
<reference evidence="12 13" key="1">
    <citation type="submission" date="2014-04" db="EMBL/GenBank/DDBJ databases">
        <title>Genome evolution of avian class.</title>
        <authorList>
            <person name="Zhang G."/>
            <person name="Li C."/>
        </authorList>
    </citation>
    <scope>NUCLEOTIDE SEQUENCE [LARGE SCALE GENOMIC DNA]</scope>
    <source>
        <strain evidence="12">BGI_N332</strain>
    </source>
</reference>
<evidence type="ECO:0000256" key="5">
    <source>
        <dbReference type="ARBA" id="ARBA00022989"/>
    </source>
</evidence>
<dbReference type="FunFam" id="1.20.1070.10:FF:000015">
    <property type="entry name" value="Olfactory receptor"/>
    <property type="match status" value="1"/>
</dbReference>
<dbReference type="InterPro" id="IPR017452">
    <property type="entry name" value="GPCR_Rhodpsn_7TM"/>
</dbReference>
<feature type="transmembrane region" description="Helical" evidence="10">
    <location>
        <begin position="133"/>
        <end position="155"/>
    </location>
</feature>
<dbReference type="Proteomes" id="UP000053369">
    <property type="component" value="Unassembled WGS sequence"/>
</dbReference>
<keyword evidence="6" id="KW-0297">G-protein coupled receptor</keyword>
<feature type="transmembrane region" description="Helical" evidence="10">
    <location>
        <begin position="176"/>
        <end position="196"/>
    </location>
</feature>
<dbReference type="GO" id="GO:0004930">
    <property type="term" value="F:G protein-coupled receptor activity"/>
    <property type="evidence" value="ECO:0007669"/>
    <property type="project" value="UniProtKB-KW"/>
</dbReference>
<feature type="non-terminal residue" evidence="12">
    <location>
        <position position="225"/>
    </location>
</feature>
<dbReference type="PROSITE" id="PS50262">
    <property type="entry name" value="G_PROTEIN_RECEP_F1_2"/>
    <property type="match status" value="1"/>
</dbReference>
<gene>
    <name evidence="12" type="ORF">N332_01394</name>
</gene>
<evidence type="ECO:0000256" key="8">
    <source>
        <dbReference type="ARBA" id="ARBA00023170"/>
    </source>
</evidence>
<evidence type="ECO:0000256" key="2">
    <source>
        <dbReference type="ARBA" id="ARBA00022475"/>
    </source>
</evidence>
<dbReference type="InterPro" id="IPR050516">
    <property type="entry name" value="Olfactory_GPCR"/>
</dbReference>
<dbReference type="Pfam" id="PF00001">
    <property type="entry name" value="7tm_1"/>
    <property type="match status" value="1"/>
</dbReference>
<dbReference type="Gene3D" id="1.20.1070.10">
    <property type="entry name" value="Rhodopsin 7-helix transmembrane proteins"/>
    <property type="match status" value="1"/>
</dbReference>
<dbReference type="InterPro" id="IPR000276">
    <property type="entry name" value="GPCR_Rhodpsn"/>
</dbReference>
<keyword evidence="5 10" id="KW-1133">Transmembrane helix</keyword>
<sequence>FFLFNLSLVDIGSISTTVPKAMTNSPWDTRAISYSGCAPQVFLSLFLVAAEHTLLIVMAYDHYVAICKPLHSGTLLGSRACVHMTAAAWASAFLNSLLHTVNTFSVPLCKGNSLDQFFCEIPQILKLSYLREVGLLVVTFSLASGCFVFIVLSYVQIFRAMLRMSSEQGRHKAFSLCLPHLAMVSLFISTAVFAYLKPLSISSPPMNLVVALLYSVARPAVNPII</sequence>
<keyword evidence="9" id="KW-0807">Transducer</keyword>
<dbReference type="GO" id="GO:0005886">
    <property type="term" value="C:plasma membrane"/>
    <property type="evidence" value="ECO:0007669"/>
    <property type="project" value="UniProtKB-SubCell"/>
</dbReference>
<protein>
    <submittedName>
        <fullName evidence="12">Putative olfactory receptor 14L1</fullName>
    </submittedName>
</protein>
<dbReference type="InterPro" id="IPR000725">
    <property type="entry name" value="Olfact_rcpt"/>
</dbReference>
<keyword evidence="2" id="KW-1003">Cell membrane</keyword>
<evidence type="ECO:0000313" key="12">
    <source>
        <dbReference type="EMBL" id="KFQ31262.1"/>
    </source>
</evidence>
<dbReference type="PRINTS" id="PR00245">
    <property type="entry name" value="OLFACTORYR"/>
</dbReference>
<feature type="domain" description="G-protein coupled receptors family 1 profile" evidence="11">
    <location>
        <begin position="1"/>
        <end position="225"/>
    </location>
</feature>
<organism evidence="12 13">
    <name type="scientific">Mesitornis unicolor</name>
    <name type="common">brown roatelo</name>
    <dbReference type="NCBI Taxonomy" id="54374"/>
    <lineage>
        <taxon>Eukaryota</taxon>
        <taxon>Metazoa</taxon>
        <taxon>Chordata</taxon>
        <taxon>Craniata</taxon>
        <taxon>Vertebrata</taxon>
        <taxon>Euteleostomi</taxon>
        <taxon>Archelosauria</taxon>
        <taxon>Archosauria</taxon>
        <taxon>Dinosauria</taxon>
        <taxon>Saurischia</taxon>
        <taxon>Theropoda</taxon>
        <taxon>Coelurosauria</taxon>
        <taxon>Aves</taxon>
        <taxon>Neognathae</taxon>
        <taxon>Neoaves</taxon>
        <taxon>Columbimorphae</taxon>
        <taxon>Mesitornithiformes</taxon>
        <taxon>Mesitornithidae</taxon>
        <taxon>Mesitornis</taxon>
    </lineage>
</organism>
<feature type="non-terminal residue" evidence="12">
    <location>
        <position position="1"/>
    </location>
</feature>
<keyword evidence="4" id="KW-0552">Olfaction</keyword>
<evidence type="ECO:0000256" key="6">
    <source>
        <dbReference type="ARBA" id="ARBA00023040"/>
    </source>
</evidence>